<dbReference type="PANTHER" id="PTHR11071">
    <property type="entry name" value="PEPTIDYL-PROLYL CIS-TRANS ISOMERASE"/>
    <property type="match status" value="1"/>
</dbReference>
<dbReference type="GO" id="GO:0005737">
    <property type="term" value="C:cytoplasm"/>
    <property type="evidence" value="ECO:0007669"/>
    <property type="project" value="TreeGrafter"/>
</dbReference>
<evidence type="ECO:0000256" key="1">
    <source>
        <dbReference type="ARBA" id="ARBA00000971"/>
    </source>
</evidence>
<dbReference type="InterPro" id="IPR029000">
    <property type="entry name" value="Cyclophilin-like_dom_sf"/>
</dbReference>
<name>A0A2T7NGZ7_POMCA</name>
<gene>
    <name evidence="7" type="ORF">C0Q70_18580</name>
</gene>
<dbReference type="InterPro" id="IPR020892">
    <property type="entry name" value="Cyclophilin-type_PPIase_CS"/>
</dbReference>
<keyword evidence="8" id="KW-1185">Reference proteome</keyword>
<comment type="caution">
    <text evidence="7">The sequence shown here is derived from an EMBL/GenBank/DDBJ whole genome shotgun (WGS) entry which is preliminary data.</text>
</comment>
<dbReference type="AlphaFoldDB" id="A0A2T7NGZ7"/>
<dbReference type="GO" id="GO:0006457">
    <property type="term" value="P:protein folding"/>
    <property type="evidence" value="ECO:0007669"/>
    <property type="project" value="InterPro"/>
</dbReference>
<comment type="similarity">
    <text evidence="5">Belongs to the cyclophilin-type PPIase family.</text>
</comment>
<dbReference type="Pfam" id="PF00160">
    <property type="entry name" value="Pro_isomerase"/>
    <property type="match status" value="1"/>
</dbReference>
<dbReference type="EC" id="5.2.1.8" evidence="5"/>
<dbReference type="Gene3D" id="2.40.100.10">
    <property type="entry name" value="Cyclophilin-like"/>
    <property type="match status" value="1"/>
</dbReference>
<dbReference type="PROSITE" id="PS00170">
    <property type="entry name" value="CSA_PPIASE_1"/>
    <property type="match status" value="1"/>
</dbReference>
<dbReference type="STRING" id="400727.A0A2T7NGZ7"/>
<organism evidence="7 8">
    <name type="scientific">Pomacea canaliculata</name>
    <name type="common">Golden apple snail</name>
    <dbReference type="NCBI Taxonomy" id="400727"/>
    <lineage>
        <taxon>Eukaryota</taxon>
        <taxon>Metazoa</taxon>
        <taxon>Spiralia</taxon>
        <taxon>Lophotrochozoa</taxon>
        <taxon>Mollusca</taxon>
        <taxon>Gastropoda</taxon>
        <taxon>Caenogastropoda</taxon>
        <taxon>Architaenioglossa</taxon>
        <taxon>Ampullarioidea</taxon>
        <taxon>Ampullariidae</taxon>
        <taxon>Pomacea</taxon>
    </lineage>
</organism>
<dbReference type="Proteomes" id="UP000245119">
    <property type="component" value="Linkage Group LG12"/>
</dbReference>
<comment type="catalytic activity">
    <reaction evidence="1 5">
        <text>[protein]-peptidylproline (omega=180) = [protein]-peptidylproline (omega=0)</text>
        <dbReference type="Rhea" id="RHEA:16237"/>
        <dbReference type="Rhea" id="RHEA-COMP:10747"/>
        <dbReference type="Rhea" id="RHEA-COMP:10748"/>
        <dbReference type="ChEBI" id="CHEBI:83833"/>
        <dbReference type="ChEBI" id="CHEBI:83834"/>
        <dbReference type="EC" id="5.2.1.8"/>
    </reaction>
</comment>
<sequence>MSAAFSRVSVGEHPSGCYLSATCSRGDHDPQVETAKVTKKAVFDVTIGGKNAGTIVIGLFGEVVPRTVENFVQLTLGQNGYGFNGTKFHRVINGFMIQGGDADKGDGTGSISIYGPLFEDENFSLKHYGSGWVSMASRGPDTNGCQFFITLKPTVWLDGVHVVFGKILEGMDVVRKIASVATSSSDVPLQDVVISDSRVEDTAPFDVELKGVDNPDDFYNKDKEGEL</sequence>
<reference evidence="7 8" key="1">
    <citation type="submission" date="2018-04" db="EMBL/GenBank/DDBJ databases">
        <title>The genome of golden apple snail Pomacea canaliculata provides insight into stress tolerance and invasive adaptation.</title>
        <authorList>
            <person name="Liu C."/>
            <person name="Liu B."/>
            <person name="Ren Y."/>
            <person name="Zhang Y."/>
            <person name="Wang H."/>
            <person name="Li S."/>
            <person name="Jiang F."/>
            <person name="Yin L."/>
            <person name="Zhang G."/>
            <person name="Qian W."/>
            <person name="Fan W."/>
        </authorList>
    </citation>
    <scope>NUCLEOTIDE SEQUENCE [LARGE SCALE GENOMIC DNA]</scope>
    <source>
        <strain evidence="7">SZHN2017</strain>
        <tissue evidence="7">Muscle</tissue>
    </source>
</reference>
<keyword evidence="3 5" id="KW-0697">Rotamase</keyword>
<dbReference type="PROSITE" id="PS50072">
    <property type="entry name" value="CSA_PPIASE_2"/>
    <property type="match status" value="1"/>
</dbReference>
<dbReference type="OrthoDB" id="193499at2759"/>
<dbReference type="GO" id="GO:0016018">
    <property type="term" value="F:cyclosporin A binding"/>
    <property type="evidence" value="ECO:0007669"/>
    <property type="project" value="TreeGrafter"/>
</dbReference>
<dbReference type="PRINTS" id="PR00153">
    <property type="entry name" value="CSAPPISMRASE"/>
</dbReference>
<accession>A0A2T7NGZ7</accession>
<dbReference type="InterPro" id="IPR002130">
    <property type="entry name" value="Cyclophilin-type_PPIase_dom"/>
</dbReference>
<evidence type="ECO:0000256" key="5">
    <source>
        <dbReference type="RuleBase" id="RU363019"/>
    </source>
</evidence>
<dbReference type="SUPFAM" id="SSF50891">
    <property type="entry name" value="Cyclophilin-like"/>
    <property type="match status" value="1"/>
</dbReference>
<evidence type="ECO:0000256" key="2">
    <source>
        <dbReference type="ARBA" id="ARBA00022729"/>
    </source>
</evidence>
<keyword evidence="4 5" id="KW-0413">Isomerase</keyword>
<keyword evidence="2" id="KW-0732">Signal</keyword>
<evidence type="ECO:0000313" key="8">
    <source>
        <dbReference type="Proteomes" id="UP000245119"/>
    </source>
</evidence>
<feature type="domain" description="PPIase cyclophilin-type" evidence="6">
    <location>
        <begin position="42"/>
        <end position="199"/>
    </location>
</feature>
<dbReference type="PANTHER" id="PTHR11071:SF561">
    <property type="entry name" value="PEPTIDYL-PROLYL CIS-TRANS ISOMERASE D-RELATED"/>
    <property type="match status" value="1"/>
</dbReference>
<evidence type="ECO:0000256" key="3">
    <source>
        <dbReference type="ARBA" id="ARBA00023110"/>
    </source>
</evidence>
<evidence type="ECO:0000313" key="7">
    <source>
        <dbReference type="EMBL" id="PVD20425.1"/>
    </source>
</evidence>
<dbReference type="FunFam" id="2.40.100.10:FF:000001">
    <property type="entry name" value="Peptidyl-prolyl cis-trans isomerase"/>
    <property type="match status" value="1"/>
</dbReference>
<dbReference type="GO" id="GO:0003755">
    <property type="term" value="F:peptidyl-prolyl cis-trans isomerase activity"/>
    <property type="evidence" value="ECO:0007669"/>
    <property type="project" value="UniProtKB-UniRule"/>
</dbReference>
<comment type="function">
    <text evidence="5">PPIases accelerate the folding of proteins. It catalyzes the cis-trans isomerization of proline imidic peptide bonds in oligopeptides.</text>
</comment>
<protein>
    <recommendedName>
        <fullName evidence="5">Peptidyl-prolyl cis-trans isomerase</fullName>
        <shortName evidence="5">PPIase</shortName>
        <ecNumber evidence="5">5.2.1.8</ecNumber>
    </recommendedName>
</protein>
<dbReference type="EMBL" id="PZQS01000012">
    <property type="protein sequence ID" value="PVD20425.1"/>
    <property type="molecule type" value="Genomic_DNA"/>
</dbReference>
<evidence type="ECO:0000256" key="4">
    <source>
        <dbReference type="ARBA" id="ARBA00023235"/>
    </source>
</evidence>
<evidence type="ECO:0000259" key="6">
    <source>
        <dbReference type="PROSITE" id="PS50072"/>
    </source>
</evidence>
<proteinExistence type="inferred from homology"/>